<dbReference type="InterPro" id="IPR038484">
    <property type="entry name" value="MucB/RseB_C_sf"/>
</dbReference>
<dbReference type="Pfam" id="PF03888">
    <property type="entry name" value="MucB_RseB"/>
    <property type="match status" value="1"/>
</dbReference>
<proteinExistence type="predicted"/>
<accession>A0A495QIL3</accession>
<name>A0A495QIL3_9ACTN</name>
<dbReference type="Gene3D" id="3.30.200.100">
    <property type="entry name" value="MucB/RseB, C-terminal domain"/>
    <property type="match status" value="1"/>
</dbReference>
<dbReference type="InterPro" id="IPR033434">
    <property type="entry name" value="MucB/RseB_N"/>
</dbReference>
<dbReference type="Proteomes" id="UP000274601">
    <property type="component" value="Unassembled WGS sequence"/>
</dbReference>
<evidence type="ECO:0000313" key="4">
    <source>
        <dbReference type="Proteomes" id="UP000274601"/>
    </source>
</evidence>
<dbReference type="Gene3D" id="2.50.20.10">
    <property type="entry name" value="Lipoprotein localisation LolA/LolB/LppX"/>
    <property type="match status" value="1"/>
</dbReference>
<keyword evidence="4" id="KW-1185">Reference proteome</keyword>
<feature type="chain" id="PRO_5039296851" evidence="1">
    <location>
        <begin position="28"/>
        <end position="375"/>
    </location>
</feature>
<feature type="domain" description="MucB/RseB N-terminal" evidence="2">
    <location>
        <begin position="103"/>
        <end position="186"/>
    </location>
</feature>
<gene>
    <name evidence="3" type="ORF">BZB76_4686</name>
</gene>
<dbReference type="AlphaFoldDB" id="A0A495QIL3"/>
<reference evidence="3 4" key="1">
    <citation type="submission" date="2018-10" db="EMBL/GenBank/DDBJ databases">
        <title>Genomic Encyclopedia of Archaeal and Bacterial Type Strains, Phase II (KMG-II): from individual species to whole genera.</title>
        <authorList>
            <person name="Goeker M."/>
        </authorList>
    </citation>
    <scope>NUCLEOTIDE SEQUENCE [LARGE SCALE GENOMIC DNA]</scope>
    <source>
        <strain evidence="3 4">DSM 43383</strain>
    </source>
</reference>
<feature type="signal peptide" evidence="1">
    <location>
        <begin position="1"/>
        <end position="27"/>
    </location>
</feature>
<organism evidence="3 4">
    <name type="scientific">Actinomadura pelletieri DSM 43383</name>
    <dbReference type="NCBI Taxonomy" id="1120940"/>
    <lineage>
        <taxon>Bacteria</taxon>
        <taxon>Bacillati</taxon>
        <taxon>Actinomycetota</taxon>
        <taxon>Actinomycetes</taxon>
        <taxon>Streptosporangiales</taxon>
        <taxon>Thermomonosporaceae</taxon>
        <taxon>Actinomadura</taxon>
    </lineage>
</organism>
<evidence type="ECO:0000313" key="3">
    <source>
        <dbReference type="EMBL" id="RKS71876.1"/>
    </source>
</evidence>
<protein>
    <submittedName>
        <fullName evidence="3">Sigma-E factor negative regulatory protein RseB</fullName>
    </submittedName>
</protein>
<evidence type="ECO:0000259" key="2">
    <source>
        <dbReference type="Pfam" id="PF03888"/>
    </source>
</evidence>
<keyword evidence="1" id="KW-0732">Signal</keyword>
<comment type="caution">
    <text evidence="3">The sequence shown here is derived from an EMBL/GenBank/DDBJ whole genome shotgun (WGS) entry which is preliminary data.</text>
</comment>
<dbReference type="RefSeq" id="WP_170180711.1">
    <property type="nucleotide sequence ID" value="NZ_RBWU01000005.1"/>
</dbReference>
<sequence length="375" mass="40204">MIAQTVTRPGRRRSVLVCGLAGLLALAAALSGDPTTTRRVRSDPGAVGLLRAAADAARRVPYEGRRFLTTWTRGRASTFSAAVSHTPGDGVRYGSGTGGIGPAHAVQDTTAIAQAPLDLLTRNYSVTHAADAQVCDRRARVVEARREDGSPAGRFWVDAETGLMLRRELIDATGRRVVAAGFSEISYTVPAREPAPYGLDTPRGAPHGVPRGGTARLPGLAETTSTAGGATVWDDRLDRAELAGLRDRGWPVPQNLPGRFSLHDARRDSVGGTVQLRYSDGLAAVSVFVQRGSLDERGMTGWQRAVRHGRTVFRRESLWRWAVSSGDGYVYTVLTAAPQGTADMVAASLPYDTTSFWTRVSRGARRLLSTVNPFD</sequence>
<evidence type="ECO:0000256" key="1">
    <source>
        <dbReference type="SAM" id="SignalP"/>
    </source>
</evidence>
<dbReference type="EMBL" id="RBWU01000005">
    <property type="protein sequence ID" value="RKS71876.1"/>
    <property type="molecule type" value="Genomic_DNA"/>
</dbReference>